<proteinExistence type="predicted"/>
<dbReference type="KEGG" id="pzu:PHZ_p0165"/>
<dbReference type="GO" id="GO:0016301">
    <property type="term" value="F:kinase activity"/>
    <property type="evidence" value="ECO:0007669"/>
    <property type="project" value="UniProtKB-KW"/>
</dbReference>
<dbReference type="EMBL" id="CP000748">
    <property type="protein sequence ID" value="ACG80108.1"/>
    <property type="molecule type" value="Genomic_DNA"/>
</dbReference>
<evidence type="ECO:0000313" key="2">
    <source>
        <dbReference type="Proteomes" id="UP000001868"/>
    </source>
</evidence>
<dbReference type="Proteomes" id="UP000001868">
    <property type="component" value="Plasmid pHLK1"/>
</dbReference>
<dbReference type="RefSeq" id="WP_012520408.1">
    <property type="nucleotide sequence ID" value="NC_011143.1"/>
</dbReference>
<reference evidence="1 2" key="1">
    <citation type="journal article" date="2008" name="BMC Genomics">
        <title>Complete genome of Phenylobacterium zucineum - a novel facultative intracellular bacterium isolated from human erythroleukemia cell line K562.</title>
        <authorList>
            <person name="Luo Y."/>
            <person name="Xu X."/>
            <person name="Ding Z."/>
            <person name="Liu Z."/>
            <person name="Zhang B."/>
            <person name="Yan Z."/>
            <person name="Sun J."/>
            <person name="Hu S."/>
            <person name="Hu X."/>
        </authorList>
    </citation>
    <scope>NUCLEOTIDE SEQUENCE [LARGE SCALE GENOMIC DNA]</scope>
    <source>
        <strain evidence="2">HLK1</strain>
        <plasmid evidence="2">Plasmid pHLK1</plasmid>
    </source>
</reference>
<name>B4RID3_PHEZH</name>
<evidence type="ECO:0000313" key="1">
    <source>
        <dbReference type="EMBL" id="ACG80108.1"/>
    </source>
</evidence>
<gene>
    <name evidence="1" type="ordered locus">PHZ_p0165</name>
</gene>
<dbReference type="HOGENOM" id="CLU_2424358_0_0_5"/>
<keyword evidence="1" id="KW-0808">Transferase</keyword>
<accession>B4RID3</accession>
<dbReference type="InterPro" id="IPR027417">
    <property type="entry name" value="P-loop_NTPase"/>
</dbReference>
<dbReference type="Gene3D" id="3.40.50.300">
    <property type="entry name" value="P-loop containing nucleotide triphosphate hydrolases"/>
    <property type="match status" value="1"/>
</dbReference>
<protein>
    <submittedName>
        <fullName evidence="1">Predicted kinase</fullName>
    </submittedName>
</protein>
<keyword evidence="1" id="KW-0614">Plasmid</keyword>
<dbReference type="eggNOG" id="COG0645">
    <property type="taxonomic scope" value="Bacteria"/>
</dbReference>
<dbReference type="AlphaFoldDB" id="B4RID3"/>
<geneLocation type="plasmid" evidence="2">
    <name>pHLK1</name>
</geneLocation>
<organism evidence="1 2">
    <name type="scientific">Phenylobacterium zucineum (strain HLK1)</name>
    <dbReference type="NCBI Taxonomy" id="450851"/>
    <lineage>
        <taxon>Bacteria</taxon>
        <taxon>Pseudomonadati</taxon>
        <taxon>Pseudomonadota</taxon>
        <taxon>Alphaproteobacteria</taxon>
        <taxon>Caulobacterales</taxon>
        <taxon>Caulobacteraceae</taxon>
        <taxon>Phenylobacterium</taxon>
    </lineage>
</organism>
<keyword evidence="1" id="KW-0418">Kinase</keyword>
<keyword evidence="2" id="KW-1185">Reference proteome</keyword>
<dbReference type="Pfam" id="PF13671">
    <property type="entry name" value="AAA_33"/>
    <property type="match status" value="1"/>
</dbReference>
<sequence length="91" mass="9561">MLDATFTSPGMRARAEALAAECSVPFEGVWLEAPLPVLEGRVAGRTGDASDATVEVLRDQLAALDRTIAWTRVDTSGSAEVAAKAWSAGRD</sequence>